<comment type="similarity">
    <text evidence="3">Belongs to the HARBI1 family.</text>
</comment>
<dbReference type="InterPro" id="IPR058353">
    <property type="entry name" value="DUF8040"/>
</dbReference>
<name>A0AAW2UU17_9LAMI</name>
<evidence type="ECO:0000256" key="2">
    <source>
        <dbReference type="ARBA" id="ARBA00004123"/>
    </source>
</evidence>
<evidence type="ECO:0000256" key="1">
    <source>
        <dbReference type="ARBA" id="ARBA00001968"/>
    </source>
</evidence>
<evidence type="ECO:0000313" key="10">
    <source>
        <dbReference type="EMBL" id="KAL0420880.1"/>
    </source>
</evidence>
<evidence type="ECO:0008006" key="11">
    <source>
        <dbReference type="Google" id="ProtNLM"/>
    </source>
</evidence>
<dbReference type="Pfam" id="PF13359">
    <property type="entry name" value="DDE_Tnp_4"/>
    <property type="match status" value="1"/>
</dbReference>
<keyword evidence="5" id="KW-0479">Metal-binding</keyword>
<dbReference type="GO" id="GO:0005634">
    <property type="term" value="C:nucleus"/>
    <property type="evidence" value="ECO:0007669"/>
    <property type="project" value="UniProtKB-SubCell"/>
</dbReference>
<dbReference type="InterPro" id="IPR027806">
    <property type="entry name" value="HARBI1_dom"/>
</dbReference>
<dbReference type="GO" id="GO:0016787">
    <property type="term" value="F:hydrolase activity"/>
    <property type="evidence" value="ECO:0007669"/>
    <property type="project" value="UniProtKB-KW"/>
</dbReference>
<reference evidence="10" key="2">
    <citation type="journal article" date="2024" name="Plant">
        <title>Genomic evolution and insights into agronomic trait innovations of Sesamum species.</title>
        <authorList>
            <person name="Miao H."/>
            <person name="Wang L."/>
            <person name="Qu L."/>
            <person name="Liu H."/>
            <person name="Sun Y."/>
            <person name="Le M."/>
            <person name="Wang Q."/>
            <person name="Wei S."/>
            <person name="Zheng Y."/>
            <person name="Lin W."/>
            <person name="Duan Y."/>
            <person name="Cao H."/>
            <person name="Xiong S."/>
            <person name="Wang X."/>
            <person name="Wei L."/>
            <person name="Li C."/>
            <person name="Ma Q."/>
            <person name="Ju M."/>
            <person name="Zhao R."/>
            <person name="Li G."/>
            <person name="Mu C."/>
            <person name="Tian Q."/>
            <person name="Mei H."/>
            <person name="Zhang T."/>
            <person name="Gao T."/>
            <person name="Zhang H."/>
        </authorList>
    </citation>
    <scope>NUCLEOTIDE SEQUENCE</scope>
    <source>
        <strain evidence="10">KEN1</strain>
    </source>
</reference>
<keyword evidence="4" id="KW-0540">Nuclease</keyword>
<comment type="cofactor">
    <cofactor evidence="1">
        <name>a divalent metal cation</name>
        <dbReference type="ChEBI" id="CHEBI:60240"/>
    </cofactor>
</comment>
<evidence type="ECO:0000256" key="5">
    <source>
        <dbReference type="ARBA" id="ARBA00022723"/>
    </source>
</evidence>
<comment type="caution">
    <text evidence="10">The sequence shown here is derived from an EMBL/GenBank/DDBJ whole genome shotgun (WGS) entry which is preliminary data.</text>
</comment>
<dbReference type="InterPro" id="IPR045249">
    <property type="entry name" value="HARBI1-like"/>
</dbReference>
<dbReference type="PANTHER" id="PTHR22930:SF281">
    <property type="entry name" value="NUCLEASE"/>
    <property type="match status" value="1"/>
</dbReference>
<organism evidence="10">
    <name type="scientific">Sesamum latifolium</name>
    <dbReference type="NCBI Taxonomy" id="2727402"/>
    <lineage>
        <taxon>Eukaryota</taxon>
        <taxon>Viridiplantae</taxon>
        <taxon>Streptophyta</taxon>
        <taxon>Embryophyta</taxon>
        <taxon>Tracheophyta</taxon>
        <taxon>Spermatophyta</taxon>
        <taxon>Magnoliopsida</taxon>
        <taxon>eudicotyledons</taxon>
        <taxon>Gunneridae</taxon>
        <taxon>Pentapetalae</taxon>
        <taxon>asterids</taxon>
        <taxon>lamiids</taxon>
        <taxon>Lamiales</taxon>
        <taxon>Pedaliaceae</taxon>
        <taxon>Sesamum</taxon>
    </lineage>
</organism>
<reference evidence="10" key="1">
    <citation type="submission" date="2020-06" db="EMBL/GenBank/DDBJ databases">
        <authorList>
            <person name="Li T."/>
            <person name="Hu X."/>
            <person name="Zhang T."/>
            <person name="Song X."/>
            <person name="Zhang H."/>
            <person name="Dai N."/>
            <person name="Sheng W."/>
            <person name="Hou X."/>
            <person name="Wei L."/>
        </authorList>
    </citation>
    <scope>NUCLEOTIDE SEQUENCE</scope>
    <source>
        <strain evidence="10">KEN1</strain>
        <tissue evidence="10">Leaf</tissue>
    </source>
</reference>
<dbReference type="Pfam" id="PF26138">
    <property type="entry name" value="DUF8040"/>
    <property type="match status" value="1"/>
</dbReference>
<evidence type="ECO:0000256" key="6">
    <source>
        <dbReference type="ARBA" id="ARBA00022801"/>
    </source>
</evidence>
<accession>A0AAW2UU17</accession>
<evidence type="ECO:0000256" key="7">
    <source>
        <dbReference type="ARBA" id="ARBA00023242"/>
    </source>
</evidence>
<evidence type="ECO:0000256" key="4">
    <source>
        <dbReference type="ARBA" id="ARBA00022722"/>
    </source>
</evidence>
<dbReference type="AlphaFoldDB" id="A0AAW2UU17"/>
<sequence>MDKRTHSYNILSRIPAQIKHLHRLVLDNDQSYLKNLRMTRNAFGRLCFLFEYNSGLCDTSNLMVSEQVAIFLSIISHHKKNAVVKHNFIRSGRTVSKAFYNVLYAILRLNRTFLARPEPLTNYCTDSRWRWFKGCMGALDGTYIDFRVPEKDKGRYRMRKGHITVNVLGVCNMNMEFIYVLTGWEGIAADSRILRDAMHRPTGLRIPTGNYYLCDNGYTNGEGFLTPYRGVRYHLREWDRGARGPSELGRIIQFEALLCPKCR</sequence>
<evidence type="ECO:0000259" key="9">
    <source>
        <dbReference type="Pfam" id="PF26138"/>
    </source>
</evidence>
<evidence type="ECO:0000256" key="3">
    <source>
        <dbReference type="ARBA" id="ARBA00006958"/>
    </source>
</evidence>
<feature type="domain" description="DDE Tnp4" evidence="8">
    <location>
        <begin position="139"/>
        <end position="230"/>
    </location>
</feature>
<proteinExistence type="inferred from homology"/>
<dbReference type="GO" id="GO:0046872">
    <property type="term" value="F:metal ion binding"/>
    <property type="evidence" value="ECO:0007669"/>
    <property type="project" value="UniProtKB-KW"/>
</dbReference>
<keyword evidence="6" id="KW-0378">Hydrolase</keyword>
<comment type="subcellular location">
    <subcellularLocation>
        <location evidence="2">Nucleus</location>
    </subcellularLocation>
</comment>
<dbReference type="PANTHER" id="PTHR22930">
    <property type="match status" value="1"/>
</dbReference>
<keyword evidence="7" id="KW-0539">Nucleus</keyword>
<dbReference type="GO" id="GO:0004518">
    <property type="term" value="F:nuclease activity"/>
    <property type="evidence" value="ECO:0007669"/>
    <property type="project" value="UniProtKB-KW"/>
</dbReference>
<protein>
    <recommendedName>
        <fullName evidence="11">DDE Tnp4 domain-containing protein</fullName>
    </recommendedName>
</protein>
<gene>
    <name evidence="10" type="ORF">Slati_3110900</name>
</gene>
<feature type="domain" description="DUF8040" evidence="9">
    <location>
        <begin position="21"/>
        <end position="107"/>
    </location>
</feature>
<evidence type="ECO:0000259" key="8">
    <source>
        <dbReference type="Pfam" id="PF13359"/>
    </source>
</evidence>
<dbReference type="EMBL" id="JACGWN010000011">
    <property type="protein sequence ID" value="KAL0420880.1"/>
    <property type="molecule type" value="Genomic_DNA"/>
</dbReference>